<proteinExistence type="predicted"/>
<name>A0ABV8MUU8_9NEIS</name>
<dbReference type="Gene3D" id="3.10.129.10">
    <property type="entry name" value="Hotdog Thioesterase"/>
    <property type="match status" value="1"/>
</dbReference>
<feature type="domain" description="MaoC-like" evidence="1">
    <location>
        <begin position="11"/>
        <end position="114"/>
    </location>
</feature>
<comment type="caution">
    <text evidence="2">The sequence shown here is derived from an EMBL/GenBank/DDBJ whole genome shotgun (WGS) entry which is preliminary data.</text>
</comment>
<dbReference type="CDD" id="cd03454">
    <property type="entry name" value="YdeM"/>
    <property type="match status" value="1"/>
</dbReference>
<dbReference type="InterPro" id="IPR052342">
    <property type="entry name" value="MCH/BMMD"/>
</dbReference>
<dbReference type="InterPro" id="IPR029069">
    <property type="entry name" value="HotDog_dom_sf"/>
</dbReference>
<keyword evidence="3" id="KW-1185">Reference proteome</keyword>
<evidence type="ECO:0000313" key="3">
    <source>
        <dbReference type="Proteomes" id="UP001595791"/>
    </source>
</evidence>
<dbReference type="PANTHER" id="PTHR43664">
    <property type="entry name" value="MONOAMINE OXIDASE-RELATED"/>
    <property type="match status" value="1"/>
</dbReference>
<dbReference type="InterPro" id="IPR002539">
    <property type="entry name" value="MaoC-like_dom"/>
</dbReference>
<protein>
    <submittedName>
        <fullName evidence="2">MaoC family dehydratase</fullName>
    </submittedName>
</protein>
<dbReference type="Proteomes" id="UP001595791">
    <property type="component" value="Unassembled WGS sequence"/>
</dbReference>
<sequence>MDKLYFEDLNPGRVFRAGPLTVDREEMLDFARRYDPQDFHLDEAAGAASVFGTLVASGWQTASYTMRMLTSSDLAAIANGLVGLQLDKVMWHRPVKPGDVLKAEFDVMSRKRSRSKPGFGVVQLAWRTFNQDGDLVMSLENAIWVAVRHPDAS</sequence>
<organism evidence="2 3">
    <name type="scientific">Chitinimonas lacunae</name>
    <dbReference type="NCBI Taxonomy" id="1963018"/>
    <lineage>
        <taxon>Bacteria</taxon>
        <taxon>Pseudomonadati</taxon>
        <taxon>Pseudomonadota</taxon>
        <taxon>Betaproteobacteria</taxon>
        <taxon>Neisseriales</taxon>
        <taxon>Chitinibacteraceae</taxon>
        <taxon>Chitinimonas</taxon>
    </lineage>
</organism>
<dbReference type="RefSeq" id="WP_378167571.1">
    <property type="nucleotide sequence ID" value="NZ_JBHSBU010000001.1"/>
</dbReference>
<dbReference type="EMBL" id="JBHSBU010000001">
    <property type="protein sequence ID" value="MFC4161529.1"/>
    <property type="molecule type" value="Genomic_DNA"/>
</dbReference>
<reference evidence="3" key="1">
    <citation type="journal article" date="2019" name="Int. J. Syst. Evol. Microbiol.">
        <title>The Global Catalogue of Microorganisms (GCM) 10K type strain sequencing project: providing services to taxonomists for standard genome sequencing and annotation.</title>
        <authorList>
            <consortium name="The Broad Institute Genomics Platform"/>
            <consortium name="The Broad Institute Genome Sequencing Center for Infectious Disease"/>
            <person name="Wu L."/>
            <person name="Ma J."/>
        </authorList>
    </citation>
    <scope>NUCLEOTIDE SEQUENCE [LARGE SCALE GENOMIC DNA]</scope>
    <source>
        <strain evidence="3">LMG 29894</strain>
    </source>
</reference>
<dbReference type="SUPFAM" id="SSF54637">
    <property type="entry name" value="Thioesterase/thiol ester dehydrase-isomerase"/>
    <property type="match status" value="1"/>
</dbReference>
<gene>
    <name evidence="2" type="ORF">ACFOW7_19510</name>
</gene>
<dbReference type="Pfam" id="PF01575">
    <property type="entry name" value="MaoC_dehydratas"/>
    <property type="match status" value="1"/>
</dbReference>
<accession>A0ABV8MUU8</accession>
<dbReference type="PANTHER" id="PTHR43664:SF1">
    <property type="entry name" value="BETA-METHYLMALYL-COA DEHYDRATASE"/>
    <property type="match status" value="1"/>
</dbReference>
<evidence type="ECO:0000259" key="1">
    <source>
        <dbReference type="Pfam" id="PF01575"/>
    </source>
</evidence>
<evidence type="ECO:0000313" key="2">
    <source>
        <dbReference type="EMBL" id="MFC4161529.1"/>
    </source>
</evidence>